<reference evidence="1 2" key="1">
    <citation type="submission" date="2016-09" db="EMBL/GenBank/DDBJ databases">
        <authorList>
            <person name="Capua I."/>
            <person name="De Benedictis P."/>
            <person name="Joannis T."/>
            <person name="Lombin L.H."/>
            <person name="Cattoli G."/>
        </authorList>
    </citation>
    <scope>NUCLEOTIDE SEQUENCE [LARGE SCALE GENOMIC DNA]</scope>
    <source>
        <strain evidence="1 2">LMG 25899</strain>
    </source>
</reference>
<dbReference type="Proteomes" id="UP000095256">
    <property type="component" value="Unassembled WGS sequence"/>
</dbReference>
<sequence length="174" mass="20393">MNKFIIHYLKIERKQTMNLLDKFLNKRNLTRQQLSNISGYSTGRLFDYNNKELNKYPVALLRTLAKISSMSLTDTLKELEEIEASYDSLLGFRKLLEQYELSFPDLEFELYCTIKDLESLKVKVEPFTFNRFEEEGHNNIASDCRKAMENAISMLSEALENVRKGKAPFEDEEI</sequence>
<evidence type="ECO:0000313" key="1">
    <source>
        <dbReference type="EMBL" id="OEH82315.1"/>
    </source>
</evidence>
<protein>
    <submittedName>
        <fullName evidence="1">Uncharacterized protein</fullName>
    </submittedName>
</protein>
<dbReference type="OrthoDB" id="2937982at2"/>
<dbReference type="STRING" id="762845.BCR26_02465"/>
<accession>A0A1E5KWS5</accession>
<gene>
    <name evidence="1" type="ORF">BCR26_02465</name>
</gene>
<organism evidence="1 2">
    <name type="scientific">Enterococcus rivorum</name>
    <dbReference type="NCBI Taxonomy" id="762845"/>
    <lineage>
        <taxon>Bacteria</taxon>
        <taxon>Bacillati</taxon>
        <taxon>Bacillota</taxon>
        <taxon>Bacilli</taxon>
        <taxon>Lactobacillales</taxon>
        <taxon>Enterococcaceae</taxon>
        <taxon>Enterococcus</taxon>
    </lineage>
</organism>
<dbReference type="GO" id="GO:0003677">
    <property type="term" value="F:DNA binding"/>
    <property type="evidence" value="ECO:0007669"/>
    <property type="project" value="InterPro"/>
</dbReference>
<dbReference type="SUPFAM" id="SSF47413">
    <property type="entry name" value="lambda repressor-like DNA-binding domains"/>
    <property type="match status" value="1"/>
</dbReference>
<evidence type="ECO:0000313" key="2">
    <source>
        <dbReference type="Proteomes" id="UP000095256"/>
    </source>
</evidence>
<dbReference type="CDD" id="cd22282">
    <property type="entry name" value="AcrllA1"/>
    <property type="match status" value="1"/>
</dbReference>
<comment type="caution">
    <text evidence="1">The sequence shown here is derived from an EMBL/GenBank/DDBJ whole genome shotgun (WGS) entry which is preliminary data.</text>
</comment>
<proteinExistence type="predicted"/>
<keyword evidence="2" id="KW-1185">Reference proteome</keyword>
<dbReference type="EMBL" id="MIEK01000023">
    <property type="protein sequence ID" value="OEH82315.1"/>
    <property type="molecule type" value="Genomic_DNA"/>
</dbReference>
<name>A0A1E5KWS5_9ENTE</name>
<dbReference type="InterPro" id="IPR010982">
    <property type="entry name" value="Lambda_DNA-bd_dom_sf"/>
</dbReference>
<dbReference type="AlphaFoldDB" id="A0A1E5KWS5"/>